<evidence type="ECO:0000313" key="3">
    <source>
        <dbReference type="Proteomes" id="UP000033774"/>
    </source>
</evidence>
<dbReference type="Pfam" id="PF13472">
    <property type="entry name" value="Lipase_GDSL_2"/>
    <property type="match status" value="1"/>
</dbReference>
<dbReference type="EMBL" id="LAJY01000037">
    <property type="protein sequence ID" value="KJV10838.1"/>
    <property type="molecule type" value="Genomic_DNA"/>
</dbReference>
<evidence type="ECO:0000313" key="2">
    <source>
        <dbReference type="EMBL" id="KJV10838.1"/>
    </source>
</evidence>
<dbReference type="RefSeq" id="WP_045774448.1">
    <property type="nucleotide sequence ID" value="NZ_LAJY01000037.1"/>
</dbReference>
<dbReference type="InterPro" id="IPR036514">
    <property type="entry name" value="SGNH_hydro_sf"/>
</dbReference>
<dbReference type="PATRIC" id="fig|552518.3.peg.2493"/>
<dbReference type="InterPro" id="IPR013830">
    <property type="entry name" value="SGNH_hydro"/>
</dbReference>
<comment type="caution">
    <text evidence="2">The sequence shown here is derived from an EMBL/GenBank/DDBJ whole genome shotgun (WGS) entry which is preliminary data.</text>
</comment>
<dbReference type="Gene3D" id="3.40.50.1110">
    <property type="entry name" value="SGNH hydrolase"/>
    <property type="match status" value="1"/>
</dbReference>
<accession>A0A0F3IWB5</accession>
<gene>
    <name evidence="2" type="ORF">VZ95_02350</name>
</gene>
<evidence type="ECO:0000259" key="1">
    <source>
        <dbReference type="Pfam" id="PF13472"/>
    </source>
</evidence>
<name>A0A0F3IWB5_9PROT</name>
<protein>
    <submittedName>
        <fullName evidence="2">Arylesterase</fullName>
    </submittedName>
</protein>
<feature type="domain" description="SGNH hydrolase-type esterase" evidence="1">
    <location>
        <begin position="7"/>
        <end position="191"/>
    </location>
</feature>
<dbReference type="GO" id="GO:0016788">
    <property type="term" value="F:hydrolase activity, acting on ester bonds"/>
    <property type="evidence" value="ECO:0007669"/>
    <property type="project" value="UniProtKB-ARBA"/>
</dbReference>
<keyword evidence="3" id="KW-1185">Reference proteome</keyword>
<dbReference type="OrthoDB" id="164654at2"/>
<dbReference type="SUPFAM" id="SSF52266">
    <property type="entry name" value="SGNH hydrolase"/>
    <property type="match status" value="1"/>
</dbReference>
<dbReference type="Proteomes" id="UP000033774">
    <property type="component" value="Unassembled WGS sequence"/>
</dbReference>
<reference evidence="2 3" key="1">
    <citation type="submission" date="2015-03" db="EMBL/GenBank/DDBJ databases">
        <title>Draft genome sequence of Elstera litoralis.</title>
        <authorList>
            <person name="Rahalkar M.C."/>
            <person name="Dhakephalkar P.K."/>
            <person name="Pore S.D."/>
            <person name="Arora P."/>
            <person name="Kapse N.G."/>
            <person name="Pandit P.S."/>
        </authorList>
    </citation>
    <scope>NUCLEOTIDE SEQUENCE [LARGE SCALE GENOMIC DNA]</scope>
    <source>
        <strain evidence="2 3">Dia-1</strain>
    </source>
</reference>
<dbReference type="CDD" id="cd01839">
    <property type="entry name" value="SGNH_arylesterase_like"/>
    <property type="match status" value="1"/>
</dbReference>
<organism evidence="2 3">
    <name type="scientific">Elstera litoralis</name>
    <dbReference type="NCBI Taxonomy" id="552518"/>
    <lineage>
        <taxon>Bacteria</taxon>
        <taxon>Pseudomonadati</taxon>
        <taxon>Pseudomonadota</taxon>
        <taxon>Alphaproteobacteria</taxon>
        <taxon>Rhodospirillales</taxon>
        <taxon>Rhodospirillaceae</taxon>
        <taxon>Elstera</taxon>
    </lineage>
</organism>
<dbReference type="AlphaFoldDB" id="A0A0F3IWB5"/>
<proteinExistence type="predicted"/>
<sequence>MKKTVLCYGDSLTWGTDAASGGRHDFEDRWPSVLQAALGPAVDVIAEGLGGRTTAYDDGLADCDRNGARLLPTLLQTHGPLDLVIIMLGTNDLKPIIHGTAIGARQGMKKLVSLVRFHDWGRAYKAPGILIVSPPPLCETNNPLFAPLFQGGVTEAQKLASLYADLADELGCAFFDAGTVARTTPVDGVHLDAENTRAVGRGLEPVVRRILEL</sequence>